<keyword evidence="6" id="KW-0863">Zinc-finger</keyword>
<comment type="similarity">
    <text evidence="1">Belongs to the DNA2/NAM7 helicase family.</text>
</comment>
<comment type="caution">
    <text evidence="8">The sequence shown here is derived from an EMBL/GenBank/DDBJ whole genome shotgun (WGS) entry which is preliminary data.</text>
</comment>
<dbReference type="SMART" id="SM00343">
    <property type="entry name" value="ZnF_C2HC"/>
    <property type="match status" value="1"/>
</dbReference>
<protein>
    <submittedName>
        <fullName evidence="8">Regulator of nonsense transcripts 1-like protein 1</fullName>
    </submittedName>
</protein>
<evidence type="ECO:0000256" key="1">
    <source>
        <dbReference type="ARBA" id="ARBA00007913"/>
    </source>
</evidence>
<organism evidence="8 9">
    <name type="scientific">Phlyctema vagabunda</name>
    <dbReference type="NCBI Taxonomy" id="108571"/>
    <lineage>
        <taxon>Eukaryota</taxon>
        <taxon>Fungi</taxon>
        <taxon>Dikarya</taxon>
        <taxon>Ascomycota</taxon>
        <taxon>Pezizomycotina</taxon>
        <taxon>Leotiomycetes</taxon>
        <taxon>Helotiales</taxon>
        <taxon>Dermateaceae</taxon>
        <taxon>Phlyctema</taxon>
    </lineage>
</organism>
<evidence type="ECO:0000313" key="9">
    <source>
        <dbReference type="Proteomes" id="UP001629113"/>
    </source>
</evidence>
<evidence type="ECO:0000256" key="4">
    <source>
        <dbReference type="ARBA" id="ARBA00022806"/>
    </source>
</evidence>
<evidence type="ECO:0000256" key="2">
    <source>
        <dbReference type="ARBA" id="ARBA00022741"/>
    </source>
</evidence>
<evidence type="ECO:0000313" key="8">
    <source>
        <dbReference type="EMBL" id="KAL3421311.1"/>
    </source>
</evidence>
<evidence type="ECO:0000259" key="7">
    <source>
        <dbReference type="PROSITE" id="PS50158"/>
    </source>
</evidence>
<evidence type="ECO:0000256" key="3">
    <source>
        <dbReference type="ARBA" id="ARBA00022801"/>
    </source>
</evidence>
<dbReference type="InterPro" id="IPR027417">
    <property type="entry name" value="P-loop_NTPase"/>
</dbReference>
<keyword evidence="3" id="KW-0378">Hydrolase</keyword>
<dbReference type="Pfam" id="PF13086">
    <property type="entry name" value="AAA_11"/>
    <property type="match status" value="1"/>
</dbReference>
<gene>
    <name evidence="8" type="ORF">PVAG01_07756</name>
</gene>
<keyword evidence="9" id="KW-1185">Reference proteome</keyword>
<dbReference type="InterPro" id="IPR047187">
    <property type="entry name" value="SF1_C_Upf1"/>
</dbReference>
<keyword evidence="6" id="KW-0479">Metal-binding</keyword>
<reference evidence="8 9" key="1">
    <citation type="submission" date="2024-06" db="EMBL/GenBank/DDBJ databases">
        <title>Complete genome of Phlyctema vagabunda strain 19-DSS-EL-015.</title>
        <authorList>
            <person name="Fiorenzani C."/>
        </authorList>
    </citation>
    <scope>NUCLEOTIDE SEQUENCE [LARGE SCALE GENOMIC DNA]</scope>
    <source>
        <strain evidence="8 9">19-DSS-EL-015</strain>
    </source>
</reference>
<keyword evidence="6" id="KW-0862">Zinc</keyword>
<proteinExistence type="inferred from homology"/>
<dbReference type="Pfam" id="PF00098">
    <property type="entry name" value="zf-CCHC"/>
    <property type="match status" value="1"/>
</dbReference>
<dbReference type="CDD" id="cd18808">
    <property type="entry name" value="SF1_C_Upf1"/>
    <property type="match status" value="1"/>
</dbReference>
<sequence>MQIEECRQRIDHQLYSNTRMTESFYEESALAMLCAAIQAGVAFENDSAMVKVVHTEEVTTIRYAFAKFFEDRQIAEDESVNVLTTPEMQLTFSTAFDAVTAAYMRKPLPHGFWYSAVAHIENNAIVFSVVIRSGRVSTFYQELRSQCVQNAKVASRSRESEYEDSHDDSQDEIGDINTWSASVINPPIFCPPGYVAMVVRRRKEPDWAGPKELRPFVTTVIPCDIIEADGEVTFWHKTRVHLKILSKQKFKDDLRSHDTLFSNPGKVRYHNLLVGRFMHGPEPIENDGCYYSMKPYNIMADVKDNFHGHFNDSQMKVYDTCCAAKDPILLVNGPPGTGKTEVMVTIGTELALVPGKQVLYVSEGNTQMDNAALRFRDMARNHSRDLKVIRVYSLQTGYKDITSKWVHSKEPKRFNISDDIVMEFLAARELLQVVKDEMNRPSNPRKVLHDMSLAQAMIDAIPVLINTALISNMMVALTNIESLGYSSVLENQIVTDGIAALMTHVLGAADVLCITLNMATKVNFYEKVHPDLIIQDDACRSKEISSLALMAFYDAPILSVGDPQQLGPTVLSAGRHTDKVKPFVNPWQRQSLLSLHERLITAGLAVTVLKHQFRSHGGIFKWASKEFYHDTLIDASRSSPETQIFRAFTEKLGTRATSMLFVHTKDCRSSREPGGGTSIVNPDQEGIVVQHIKDLINFPNFTGDIMVICMYKAMMSSIEKAVKIQGLQDQVEITTVDGSQGKEASVVMLATGRSSSPGFIGQANRMNVATTRAKYGFMIYGTTDCYTNIAHYRRRADTRHIFSLFDFCIRTGRVIEVWGTASTCSRCGQRGHKARDCRRLQR</sequence>
<name>A0ABR4PE53_9HELO</name>
<keyword evidence="2" id="KW-0547">Nucleotide-binding</keyword>
<dbReference type="Pfam" id="PF13087">
    <property type="entry name" value="AAA_12"/>
    <property type="match status" value="1"/>
</dbReference>
<evidence type="ECO:0000256" key="5">
    <source>
        <dbReference type="ARBA" id="ARBA00022840"/>
    </source>
</evidence>
<dbReference type="Gene3D" id="3.40.50.300">
    <property type="entry name" value="P-loop containing nucleotide triphosphate hydrolases"/>
    <property type="match status" value="2"/>
</dbReference>
<dbReference type="InterPro" id="IPR041679">
    <property type="entry name" value="DNA2/NAM7-like_C"/>
</dbReference>
<dbReference type="InterPro" id="IPR001878">
    <property type="entry name" value="Znf_CCHC"/>
</dbReference>
<feature type="domain" description="CCHC-type" evidence="7">
    <location>
        <begin position="824"/>
        <end position="839"/>
    </location>
</feature>
<dbReference type="PANTHER" id="PTHR43788">
    <property type="entry name" value="DNA2/NAM7 HELICASE FAMILY MEMBER"/>
    <property type="match status" value="1"/>
</dbReference>
<dbReference type="Proteomes" id="UP001629113">
    <property type="component" value="Unassembled WGS sequence"/>
</dbReference>
<dbReference type="InterPro" id="IPR041677">
    <property type="entry name" value="DNA2/NAM7_AAA_11"/>
</dbReference>
<dbReference type="PANTHER" id="PTHR43788:SF8">
    <property type="entry name" value="DNA-BINDING PROTEIN SMUBP-2"/>
    <property type="match status" value="1"/>
</dbReference>
<dbReference type="InterPro" id="IPR050534">
    <property type="entry name" value="Coronavir_polyprotein_1ab"/>
</dbReference>
<dbReference type="SUPFAM" id="SSF52540">
    <property type="entry name" value="P-loop containing nucleoside triphosphate hydrolases"/>
    <property type="match status" value="1"/>
</dbReference>
<accession>A0ABR4PE53</accession>
<dbReference type="PROSITE" id="PS50158">
    <property type="entry name" value="ZF_CCHC"/>
    <property type="match status" value="1"/>
</dbReference>
<evidence type="ECO:0000256" key="6">
    <source>
        <dbReference type="PROSITE-ProRule" id="PRU00047"/>
    </source>
</evidence>
<keyword evidence="4" id="KW-0347">Helicase</keyword>
<keyword evidence="5" id="KW-0067">ATP-binding</keyword>
<dbReference type="EMBL" id="JBFCZG010000006">
    <property type="protein sequence ID" value="KAL3421311.1"/>
    <property type="molecule type" value="Genomic_DNA"/>
</dbReference>